<dbReference type="GO" id="GO:0008703">
    <property type="term" value="F:5-amino-6-(5-phosphoribosylamino)uracil reductase activity"/>
    <property type="evidence" value="ECO:0007669"/>
    <property type="project" value="InterPro"/>
</dbReference>
<dbReference type="InterPro" id="IPR002734">
    <property type="entry name" value="RibDG_C"/>
</dbReference>
<dbReference type="KEGG" id="dps:DP0705"/>
<dbReference type="GO" id="GO:0009231">
    <property type="term" value="P:riboflavin biosynthetic process"/>
    <property type="evidence" value="ECO:0007669"/>
    <property type="project" value="InterPro"/>
</dbReference>
<dbReference type="HOGENOM" id="CLU_043966_4_2_7"/>
<dbReference type="EMBL" id="CR522870">
    <property type="protein sequence ID" value="CAG35434.1"/>
    <property type="molecule type" value="Genomic_DNA"/>
</dbReference>
<protein>
    <submittedName>
        <fullName evidence="2">Similar to dihydrofolate reductase</fullName>
    </submittedName>
</protein>
<dbReference type="PANTHER" id="PTHR38011:SF11">
    <property type="entry name" value="2,5-DIAMINO-6-RIBOSYLAMINO-4(3H)-PYRIMIDINONE 5'-PHOSPHATE REDUCTASE"/>
    <property type="match status" value="1"/>
</dbReference>
<dbReference type="AlphaFoldDB" id="Q6AQD9"/>
<evidence type="ECO:0000259" key="1">
    <source>
        <dbReference type="Pfam" id="PF01872"/>
    </source>
</evidence>
<evidence type="ECO:0000313" key="2">
    <source>
        <dbReference type="EMBL" id="CAG35434.1"/>
    </source>
</evidence>
<name>Q6AQD9_DESPS</name>
<accession>Q6AQD9</accession>
<dbReference type="SUPFAM" id="SSF53597">
    <property type="entry name" value="Dihydrofolate reductase-like"/>
    <property type="match status" value="1"/>
</dbReference>
<feature type="domain" description="Bacterial bifunctional deaminase-reductase C-terminal" evidence="1">
    <location>
        <begin position="2"/>
        <end position="170"/>
    </location>
</feature>
<dbReference type="PANTHER" id="PTHR38011">
    <property type="entry name" value="DIHYDROFOLATE REDUCTASE FAMILY PROTEIN (AFU_ORTHOLOGUE AFUA_8G06820)"/>
    <property type="match status" value="1"/>
</dbReference>
<dbReference type="InterPro" id="IPR050765">
    <property type="entry name" value="Riboflavin_Biosynth_HTPR"/>
</dbReference>
<keyword evidence="3" id="KW-1185">Reference proteome</keyword>
<gene>
    <name evidence="2" type="ordered locus">DP0705</name>
</gene>
<reference evidence="3" key="1">
    <citation type="journal article" date="2004" name="Environ. Microbiol.">
        <title>The genome of Desulfotalea psychrophila, a sulfate-reducing bacterium from permanently cold Arctic sediments.</title>
        <authorList>
            <person name="Rabus R."/>
            <person name="Ruepp A."/>
            <person name="Frickey T."/>
            <person name="Rattei T."/>
            <person name="Fartmann B."/>
            <person name="Stark M."/>
            <person name="Bauer M."/>
            <person name="Zibat A."/>
            <person name="Lombardot T."/>
            <person name="Becker I."/>
            <person name="Amann J."/>
            <person name="Gellner K."/>
            <person name="Teeling H."/>
            <person name="Leuschner W.D."/>
            <person name="Gloeckner F.-O."/>
            <person name="Lupas A.N."/>
            <person name="Amann R."/>
            <person name="Klenk H.-P."/>
        </authorList>
    </citation>
    <scope>NUCLEOTIDE SEQUENCE [LARGE SCALE GENOMIC DNA]</scope>
    <source>
        <strain evidence="3">DSM 12343 / LSv54</strain>
    </source>
</reference>
<dbReference type="Proteomes" id="UP000000602">
    <property type="component" value="Chromosome"/>
</dbReference>
<dbReference type="STRING" id="177439.DP0705"/>
<dbReference type="Pfam" id="PF01872">
    <property type="entry name" value="RibD_C"/>
    <property type="match status" value="1"/>
</dbReference>
<evidence type="ECO:0000313" key="3">
    <source>
        <dbReference type="Proteomes" id="UP000000602"/>
    </source>
</evidence>
<sequence>MKVSVYIATSLDGYIARADGDISWLREAGSSAGQEDYGYGEFFRSVDCMILGRKSFETVLSFPTWPYTGKRVIVLTKTLEEIPARVRGRVELYSGLMKELVASLEAEGCRRIYIDGGKIIRSFLRKNLLTDITITRIPLLLGEGIRLFGETGYDIKLRHIKTKSYESGFVKSTYEFALQ</sequence>
<dbReference type="Gene3D" id="3.40.430.10">
    <property type="entry name" value="Dihydrofolate Reductase, subunit A"/>
    <property type="match status" value="1"/>
</dbReference>
<proteinExistence type="predicted"/>
<dbReference type="OrthoDB" id="9804315at2"/>
<organism evidence="2 3">
    <name type="scientific">Desulfotalea psychrophila (strain LSv54 / DSM 12343)</name>
    <dbReference type="NCBI Taxonomy" id="177439"/>
    <lineage>
        <taxon>Bacteria</taxon>
        <taxon>Pseudomonadati</taxon>
        <taxon>Thermodesulfobacteriota</taxon>
        <taxon>Desulfobulbia</taxon>
        <taxon>Desulfobulbales</taxon>
        <taxon>Desulfocapsaceae</taxon>
        <taxon>Desulfotalea</taxon>
    </lineage>
</organism>
<dbReference type="eggNOG" id="COG0262">
    <property type="taxonomic scope" value="Bacteria"/>
</dbReference>
<dbReference type="RefSeq" id="WP_011187950.1">
    <property type="nucleotide sequence ID" value="NC_006138.1"/>
</dbReference>
<dbReference type="InterPro" id="IPR024072">
    <property type="entry name" value="DHFR-like_dom_sf"/>
</dbReference>